<evidence type="ECO:0000313" key="2">
    <source>
        <dbReference type="Proteomes" id="UP001054837"/>
    </source>
</evidence>
<accession>A0AAV4TXR1</accession>
<reference evidence="1 2" key="1">
    <citation type="submission" date="2021-06" db="EMBL/GenBank/DDBJ databases">
        <title>Caerostris darwini draft genome.</title>
        <authorList>
            <person name="Kono N."/>
            <person name="Arakawa K."/>
        </authorList>
    </citation>
    <scope>NUCLEOTIDE SEQUENCE [LARGE SCALE GENOMIC DNA]</scope>
</reference>
<evidence type="ECO:0000313" key="1">
    <source>
        <dbReference type="EMBL" id="GIY49906.1"/>
    </source>
</evidence>
<gene>
    <name evidence="1" type="ORF">CDAR_465641</name>
</gene>
<keyword evidence="2" id="KW-1185">Reference proteome</keyword>
<dbReference type="EMBL" id="BPLQ01010316">
    <property type="protein sequence ID" value="GIY49906.1"/>
    <property type="molecule type" value="Genomic_DNA"/>
</dbReference>
<sequence>MACYCAIGKDEQEDFLSKFQSRTACLRIRRTFRESFWSIHFLQSGISRPFSRLISTEDVLCSTQFYLAPFKQSQMVKKKTREKSHDTYPFFFLEIFDHLSLSSIKGKEHEAREERTWVISSCAFTSITFQAAISPIL</sequence>
<dbReference type="AlphaFoldDB" id="A0AAV4TXR1"/>
<proteinExistence type="predicted"/>
<dbReference type="Proteomes" id="UP001054837">
    <property type="component" value="Unassembled WGS sequence"/>
</dbReference>
<protein>
    <submittedName>
        <fullName evidence="1">Uncharacterized protein</fullName>
    </submittedName>
</protein>
<comment type="caution">
    <text evidence="1">The sequence shown here is derived from an EMBL/GenBank/DDBJ whole genome shotgun (WGS) entry which is preliminary data.</text>
</comment>
<organism evidence="1 2">
    <name type="scientific">Caerostris darwini</name>
    <dbReference type="NCBI Taxonomy" id="1538125"/>
    <lineage>
        <taxon>Eukaryota</taxon>
        <taxon>Metazoa</taxon>
        <taxon>Ecdysozoa</taxon>
        <taxon>Arthropoda</taxon>
        <taxon>Chelicerata</taxon>
        <taxon>Arachnida</taxon>
        <taxon>Araneae</taxon>
        <taxon>Araneomorphae</taxon>
        <taxon>Entelegynae</taxon>
        <taxon>Araneoidea</taxon>
        <taxon>Araneidae</taxon>
        <taxon>Caerostris</taxon>
    </lineage>
</organism>
<name>A0AAV4TXR1_9ARAC</name>